<protein>
    <recommendedName>
        <fullName evidence="1">Reverse transcriptase Ty1/copia-type domain-containing protein</fullName>
    </recommendedName>
</protein>
<dbReference type="InterPro" id="IPR013103">
    <property type="entry name" value="RVT_2"/>
</dbReference>
<evidence type="ECO:0000313" key="3">
    <source>
        <dbReference type="Proteomes" id="UP001227230"/>
    </source>
</evidence>
<evidence type="ECO:0000259" key="1">
    <source>
        <dbReference type="Pfam" id="PF07727"/>
    </source>
</evidence>
<dbReference type="Pfam" id="PF07727">
    <property type="entry name" value="RVT_2"/>
    <property type="match status" value="1"/>
</dbReference>
<feature type="domain" description="Reverse transcriptase Ty1/copia-type" evidence="1">
    <location>
        <begin position="16"/>
        <end position="91"/>
    </location>
</feature>
<accession>A0ABY9CPE1</accession>
<organism evidence="2 3">
    <name type="scientific">Vitis vinifera</name>
    <name type="common">Grape</name>
    <dbReference type="NCBI Taxonomy" id="29760"/>
    <lineage>
        <taxon>Eukaryota</taxon>
        <taxon>Viridiplantae</taxon>
        <taxon>Streptophyta</taxon>
        <taxon>Embryophyta</taxon>
        <taxon>Tracheophyta</taxon>
        <taxon>Spermatophyta</taxon>
        <taxon>Magnoliopsida</taxon>
        <taxon>eudicotyledons</taxon>
        <taxon>Gunneridae</taxon>
        <taxon>Pentapetalae</taxon>
        <taxon>rosids</taxon>
        <taxon>Vitales</taxon>
        <taxon>Vitaceae</taxon>
        <taxon>Viteae</taxon>
        <taxon>Vitis</taxon>
    </lineage>
</organism>
<keyword evidence="3" id="KW-1185">Reference proteome</keyword>
<name>A0ABY9CPE1_VITVI</name>
<evidence type="ECO:0000313" key="2">
    <source>
        <dbReference type="EMBL" id="WJZ96503.1"/>
    </source>
</evidence>
<dbReference type="Proteomes" id="UP001227230">
    <property type="component" value="Chromosome 10"/>
</dbReference>
<proteinExistence type="predicted"/>
<gene>
    <name evidence="2" type="ORF">VitviT2T_015185</name>
</gene>
<sequence>MSFHIFHFDISRWIKVLTRLNVNDAFLHGVTLHEEDYMSLPPCYHHEREPLPPNVVCRLHKSAYGLKQASQWWFSKFSGVLLATGFKQSASDS</sequence>
<reference evidence="2 3" key="1">
    <citation type="journal article" date="2023" name="Hortic Res">
        <title>The complete reference genome for grapevine (Vitis vinifera L.) genetics and breeding.</title>
        <authorList>
            <person name="Shi X."/>
            <person name="Cao S."/>
            <person name="Wang X."/>
            <person name="Huang S."/>
            <person name="Wang Y."/>
            <person name="Liu Z."/>
            <person name="Liu W."/>
            <person name="Leng X."/>
            <person name="Peng Y."/>
            <person name="Wang N."/>
            <person name="Wang Y."/>
            <person name="Ma Z."/>
            <person name="Xu X."/>
            <person name="Zhang F."/>
            <person name="Xue H."/>
            <person name="Zhong H."/>
            <person name="Wang Y."/>
            <person name="Zhang K."/>
            <person name="Velt A."/>
            <person name="Avia K."/>
            <person name="Holtgrawe D."/>
            <person name="Grimplet J."/>
            <person name="Matus J.T."/>
            <person name="Ware D."/>
            <person name="Wu X."/>
            <person name="Wang H."/>
            <person name="Liu C."/>
            <person name="Fang Y."/>
            <person name="Rustenholz C."/>
            <person name="Cheng Z."/>
            <person name="Xiao H."/>
            <person name="Zhou Y."/>
        </authorList>
    </citation>
    <scope>NUCLEOTIDE SEQUENCE [LARGE SCALE GENOMIC DNA]</scope>
    <source>
        <strain evidence="3">cv. Pinot noir / PN40024</strain>
        <tissue evidence="2">Leaf</tissue>
    </source>
</reference>
<dbReference type="EMBL" id="CP126657">
    <property type="protein sequence ID" value="WJZ96503.1"/>
    <property type="molecule type" value="Genomic_DNA"/>
</dbReference>